<evidence type="ECO:0000313" key="2">
    <source>
        <dbReference type="EMBL" id="PIS29490.1"/>
    </source>
</evidence>
<dbReference type="PANTHER" id="PTHR33498">
    <property type="entry name" value="TRANSPOSASE FOR INSERTION SEQUENCE ELEMENT IS1557"/>
    <property type="match status" value="1"/>
</dbReference>
<dbReference type="PANTHER" id="PTHR33498:SF1">
    <property type="entry name" value="TRANSPOSASE FOR INSERTION SEQUENCE ELEMENT IS1557"/>
    <property type="match status" value="1"/>
</dbReference>
<organism evidence="2 3">
    <name type="scientific">Candidatus Saganbacteria bacterium CG08_land_8_20_14_0_20_45_16</name>
    <dbReference type="NCBI Taxonomy" id="2014293"/>
    <lineage>
        <taxon>Bacteria</taxon>
        <taxon>Bacillati</taxon>
        <taxon>Saganbacteria</taxon>
    </lineage>
</organism>
<name>A0A2H0XX32_UNCSA</name>
<accession>A0A2H0XX32</accession>
<proteinExistence type="predicted"/>
<dbReference type="InterPro" id="IPR047951">
    <property type="entry name" value="Transpos_ISL3"/>
</dbReference>
<dbReference type="EMBL" id="PEYM01000083">
    <property type="protein sequence ID" value="PIS29490.1"/>
    <property type="molecule type" value="Genomic_DNA"/>
</dbReference>
<dbReference type="InterPro" id="IPR002560">
    <property type="entry name" value="Transposase_DDE"/>
</dbReference>
<sequence>MVSCYKKVRRASWQASGWFFGLDDEAVYRIDKSILEERFEEKLTPIPAAINLSVDEVSYLKYHRYLTNVVDVDRKAVIWNDRGRKTEILDRYYEGIGQDACGLIESVALDGARTYISSTTKHAVNATIVYDKFHIRQKLVQKEN</sequence>
<reference evidence="2 3" key="1">
    <citation type="submission" date="2017-09" db="EMBL/GenBank/DDBJ databases">
        <title>Depth-based differentiation of microbial function through sediment-hosted aquifers and enrichment of novel symbionts in the deep terrestrial subsurface.</title>
        <authorList>
            <person name="Probst A.J."/>
            <person name="Ladd B."/>
            <person name="Jarett J.K."/>
            <person name="Geller-Mcgrath D.E."/>
            <person name="Sieber C.M."/>
            <person name="Emerson J.B."/>
            <person name="Anantharaman K."/>
            <person name="Thomas B.C."/>
            <person name="Malmstrom R."/>
            <person name="Stieglmeier M."/>
            <person name="Klingl A."/>
            <person name="Woyke T."/>
            <person name="Ryan C.M."/>
            <person name="Banfield J.F."/>
        </authorList>
    </citation>
    <scope>NUCLEOTIDE SEQUENCE [LARGE SCALE GENOMIC DNA]</scope>
    <source>
        <strain evidence="2">CG08_land_8_20_14_0_20_45_16</strain>
    </source>
</reference>
<protein>
    <recommendedName>
        <fullName evidence="1">Transposase IS204/IS1001/IS1096/IS1165 DDE domain-containing protein</fullName>
    </recommendedName>
</protein>
<evidence type="ECO:0000259" key="1">
    <source>
        <dbReference type="Pfam" id="PF01610"/>
    </source>
</evidence>
<dbReference type="Proteomes" id="UP000231343">
    <property type="component" value="Unassembled WGS sequence"/>
</dbReference>
<evidence type="ECO:0000313" key="3">
    <source>
        <dbReference type="Proteomes" id="UP000231343"/>
    </source>
</evidence>
<feature type="domain" description="Transposase IS204/IS1001/IS1096/IS1165 DDE" evidence="1">
    <location>
        <begin position="52"/>
        <end position="139"/>
    </location>
</feature>
<dbReference type="Pfam" id="PF01610">
    <property type="entry name" value="DDE_Tnp_ISL3"/>
    <property type="match status" value="1"/>
</dbReference>
<gene>
    <name evidence="2" type="ORF">COT42_05190</name>
</gene>
<comment type="caution">
    <text evidence="2">The sequence shown here is derived from an EMBL/GenBank/DDBJ whole genome shotgun (WGS) entry which is preliminary data.</text>
</comment>
<dbReference type="AlphaFoldDB" id="A0A2H0XX32"/>